<proteinExistence type="inferred from homology"/>
<evidence type="ECO:0000256" key="7">
    <source>
        <dbReference type="ARBA" id="ARBA00023065"/>
    </source>
</evidence>
<comment type="caution">
    <text evidence="10">Lacks conserved residue(s) required for the propagation of feature annotation.</text>
</comment>
<keyword evidence="6 10" id="KW-0915">Sodium</keyword>
<gene>
    <name evidence="12" type="ORF">FHR23_003058</name>
</gene>
<dbReference type="InterPro" id="IPR004705">
    <property type="entry name" value="Cation/H_exchanger_CPA1_bac"/>
</dbReference>
<feature type="domain" description="Cation/H+ exchanger transmembrane" evidence="11">
    <location>
        <begin position="18"/>
        <end position="420"/>
    </location>
</feature>
<feature type="transmembrane region" description="Helical" evidence="10">
    <location>
        <begin position="33"/>
        <end position="51"/>
    </location>
</feature>
<dbReference type="GO" id="GO:0015385">
    <property type="term" value="F:sodium:proton antiporter activity"/>
    <property type="evidence" value="ECO:0007669"/>
    <property type="project" value="InterPro"/>
</dbReference>
<feature type="transmembrane region" description="Helical" evidence="10">
    <location>
        <begin position="313"/>
        <end position="336"/>
    </location>
</feature>
<evidence type="ECO:0000256" key="4">
    <source>
        <dbReference type="ARBA" id="ARBA00022692"/>
    </source>
</evidence>
<evidence type="ECO:0000256" key="2">
    <source>
        <dbReference type="ARBA" id="ARBA00022448"/>
    </source>
</evidence>
<sequence length="546" mass="58943">MALETVSLVLILLFAVVVSSAITRALPIAIPAPIAQIATGVIIGLFGAIRVTLDPELLFYLLLPPLLFLDGWRLPKDSLFRDSKLVLELALALVIFTVFGIGYLIHWMIPVMPLPVAFALGAVLSPTDPIAVSSITARSPIPPRMMRILERESLLNDASGLVCLRFAVATAMTGAFVLHEAALQFVWMGGAGLAIGILMTLITMRAKEWFTDQFGEESGPQIVVSLLIPFGAYILAEKVEASGIIAAVAAGLTMTFSQASRQSLPATRMRQNSVWDALQFVGHGIIFVLLGEQLPNIVANAERTVASAGHPGLWWLAIYVFAVTGALMILRFAWVWTSLKLTPLRGGIDDGVRSADLKLVAAFAVAGVRGAITLAGILTLPILLGDGTSFPARDLAIFIAAGVILLSLCIASVALPMLLRGLEIPGKPAEIIAEDRARIALATVALATINEIRDRYSMEERDHGERDRATGRIADIYREIIAARSHSGAAASEERSLEQVGREVRLAAVKAQRTELTRLMKSREISSDLMSKLLRELDLLELHYRA</sequence>
<keyword evidence="2 10" id="KW-0813">Transport</keyword>
<comment type="subcellular location">
    <subcellularLocation>
        <location evidence="10">Cell inner membrane</location>
        <topology evidence="10">Multi-pass membrane protein</topology>
    </subcellularLocation>
    <subcellularLocation>
        <location evidence="1">Cell membrane</location>
        <topology evidence="1">Multi-pass membrane protein</topology>
    </subcellularLocation>
</comment>
<feature type="transmembrane region" description="Helical" evidence="10">
    <location>
        <begin position="57"/>
        <end position="74"/>
    </location>
</feature>
<feature type="transmembrane region" description="Helical" evidence="10">
    <location>
        <begin position="86"/>
        <end position="109"/>
    </location>
</feature>
<dbReference type="Gene3D" id="6.10.140.1330">
    <property type="match status" value="1"/>
</dbReference>
<keyword evidence="5 10" id="KW-1133">Transmembrane helix</keyword>
<evidence type="ECO:0000256" key="6">
    <source>
        <dbReference type="ARBA" id="ARBA00023053"/>
    </source>
</evidence>
<feature type="transmembrane region" description="Helical" evidence="10">
    <location>
        <begin position="357"/>
        <end position="383"/>
    </location>
</feature>
<protein>
    <submittedName>
        <fullName evidence="12">CPA1 family monovalent cation:H+ antiporter</fullName>
    </submittedName>
</protein>
<dbReference type="EMBL" id="JACIJI010000008">
    <property type="protein sequence ID" value="MBB5720098.1"/>
    <property type="molecule type" value="Genomic_DNA"/>
</dbReference>
<comment type="function">
    <text evidence="10">Na(+)/H(+) antiporter that extrudes sodium in exchange for external protons.</text>
</comment>
<keyword evidence="4 10" id="KW-0812">Transmembrane</keyword>
<organism evidence="12 13">
    <name type="scientific">Stakelama sediminis</name>
    <dbReference type="NCBI Taxonomy" id="463200"/>
    <lineage>
        <taxon>Bacteria</taxon>
        <taxon>Pseudomonadati</taxon>
        <taxon>Pseudomonadota</taxon>
        <taxon>Alphaproteobacteria</taxon>
        <taxon>Sphingomonadales</taxon>
        <taxon>Sphingomonadaceae</taxon>
        <taxon>Stakelama</taxon>
    </lineage>
</organism>
<dbReference type="GO" id="GO:0015386">
    <property type="term" value="F:potassium:proton antiporter activity"/>
    <property type="evidence" value="ECO:0007669"/>
    <property type="project" value="TreeGrafter"/>
</dbReference>
<dbReference type="GO" id="GO:0051453">
    <property type="term" value="P:regulation of intracellular pH"/>
    <property type="evidence" value="ECO:0007669"/>
    <property type="project" value="TreeGrafter"/>
</dbReference>
<keyword evidence="10" id="KW-0997">Cell inner membrane</keyword>
<evidence type="ECO:0000256" key="1">
    <source>
        <dbReference type="ARBA" id="ARBA00004651"/>
    </source>
</evidence>
<evidence type="ECO:0000256" key="8">
    <source>
        <dbReference type="ARBA" id="ARBA00023136"/>
    </source>
</evidence>
<keyword evidence="13" id="KW-1185">Reference proteome</keyword>
<evidence type="ECO:0000313" key="12">
    <source>
        <dbReference type="EMBL" id="MBB5720098.1"/>
    </source>
</evidence>
<evidence type="ECO:0000256" key="9">
    <source>
        <dbReference type="ARBA" id="ARBA00023201"/>
    </source>
</evidence>
<evidence type="ECO:0000256" key="5">
    <source>
        <dbReference type="ARBA" id="ARBA00022989"/>
    </source>
</evidence>
<feature type="transmembrane region" description="Helical" evidence="10">
    <location>
        <begin position="158"/>
        <end position="179"/>
    </location>
</feature>
<dbReference type="GO" id="GO:0005886">
    <property type="term" value="C:plasma membrane"/>
    <property type="evidence" value="ECO:0007669"/>
    <property type="project" value="UniProtKB-SubCell"/>
</dbReference>
<dbReference type="GO" id="GO:0098719">
    <property type="term" value="P:sodium ion import across plasma membrane"/>
    <property type="evidence" value="ECO:0007669"/>
    <property type="project" value="TreeGrafter"/>
</dbReference>
<keyword evidence="3" id="KW-1003">Cell membrane</keyword>
<evidence type="ECO:0000313" key="13">
    <source>
        <dbReference type="Proteomes" id="UP000554342"/>
    </source>
</evidence>
<dbReference type="AlphaFoldDB" id="A0A840Z269"/>
<keyword evidence="10" id="KW-0050">Antiport</keyword>
<dbReference type="PANTHER" id="PTHR10110:SF86">
    <property type="entry name" value="SODIUM_HYDROGEN EXCHANGER 7"/>
    <property type="match status" value="1"/>
</dbReference>
<feature type="transmembrane region" description="Helical" evidence="10">
    <location>
        <begin position="395"/>
        <end position="419"/>
    </location>
</feature>
<reference evidence="12 13" key="1">
    <citation type="submission" date="2020-08" db="EMBL/GenBank/DDBJ databases">
        <title>Genomic Encyclopedia of Type Strains, Phase IV (KMG-IV): sequencing the most valuable type-strain genomes for metagenomic binning, comparative biology and taxonomic classification.</title>
        <authorList>
            <person name="Goeker M."/>
        </authorList>
    </citation>
    <scope>NUCLEOTIDE SEQUENCE [LARGE SCALE GENOMIC DNA]</scope>
    <source>
        <strain evidence="12 13">DSM 27203</strain>
    </source>
</reference>
<name>A0A840Z269_9SPHN</name>
<keyword evidence="8 10" id="KW-0472">Membrane</keyword>
<accession>A0A840Z269</accession>
<evidence type="ECO:0000256" key="10">
    <source>
        <dbReference type="RuleBase" id="RU366002"/>
    </source>
</evidence>
<evidence type="ECO:0000256" key="3">
    <source>
        <dbReference type="ARBA" id="ARBA00022475"/>
    </source>
</evidence>
<comment type="caution">
    <text evidence="12">The sequence shown here is derived from an EMBL/GenBank/DDBJ whole genome shotgun (WGS) entry which is preliminary data.</text>
</comment>
<dbReference type="InterPro" id="IPR018422">
    <property type="entry name" value="Cation/H_exchanger_CPA1"/>
</dbReference>
<dbReference type="Proteomes" id="UP000554342">
    <property type="component" value="Unassembled WGS sequence"/>
</dbReference>
<keyword evidence="9 10" id="KW-0739">Sodium transport</keyword>
<dbReference type="NCBIfam" id="TIGR00831">
    <property type="entry name" value="a_cpa1"/>
    <property type="match status" value="1"/>
</dbReference>
<evidence type="ECO:0000259" key="11">
    <source>
        <dbReference type="Pfam" id="PF00999"/>
    </source>
</evidence>
<feature type="transmembrane region" description="Helical" evidence="10">
    <location>
        <begin position="6"/>
        <end position="26"/>
    </location>
</feature>
<dbReference type="InterPro" id="IPR006153">
    <property type="entry name" value="Cation/H_exchanger_TM"/>
</dbReference>
<feature type="transmembrane region" description="Helical" evidence="10">
    <location>
        <begin position="185"/>
        <end position="206"/>
    </location>
</feature>
<dbReference type="PANTHER" id="PTHR10110">
    <property type="entry name" value="SODIUM/HYDROGEN EXCHANGER"/>
    <property type="match status" value="1"/>
</dbReference>
<comment type="similarity">
    <text evidence="10">Belongs to the monovalent cation:proton antiporter 1 (CPA1) transporter (TC 2.A.36) family.</text>
</comment>
<dbReference type="Pfam" id="PF00999">
    <property type="entry name" value="Na_H_Exchanger"/>
    <property type="match status" value="1"/>
</dbReference>
<keyword evidence="7 10" id="KW-0406">Ion transport</keyword>